<name>A0ABP1G1J2_9CHLO</name>
<protein>
    <submittedName>
        <fullName evidence="3">G8896 protein</fullName>
    </submittedName>
</protein>
<feature type="domain" description="C962R-like N-terminal AEP" evidence="2">
    <location>
        <begin position="256"/>
        <end position="435"/>
    </location>
</feature>
<reference evidence="3 4" key="1">
    <citation type="submission" date="2024-06" db="EMBL/GenBank/DDBJ databases">
        <authorList>
            <person name="Kraege A."/>
            <person name="Thomma B."/>
        </authorList>
    </citation>
    <scope>NUCLEOTIDE SEQUENCE [LARGE SCALE GENOMIC DNA]</scope>
</reference>
<gene>
    <name evidence="3" type="primary">g8896</name>
    <name evidence="3" type="ORF">VP750_LOCUS7987</name>
</gene>
<evidence type="ECO:0000259" key="1">
    <source>
        <dbReference type="Pfam" id="PF19263"/>
    </source>
</evidence>
<evidence type="ECO:0000313" key="3">
    <source>
        <dbReference type="EMBL" id="CAL5226081.1"/>
    </source>
</evidence>
<evidence type="ECO:0000259" key="2">
    <source>
        <dbReference type="Pfam" id="PF23162"/>
    </source>
</evidence>
<dbReference type="Pfam" id="PF19263">
    <property type="entry name" value="DUF5906"/>
    <property type="match status" value="1"/>
</dbReference>
<proteinExistence type="predicted"/>
<evidence type="ECO:0000313" key="4">
    <source>
        <dbReference type="Proteomes" id="UP001497392"/>
    </source>
</evidence>
<sequence length="1048" mass="118944">MAKPVAIPDLHGTTMRFVFSMSIPRTKPEDKSQNIHEWTLADAERARSKHKNVCEFLSADRPWTKPFFDTESYHPTQPTDEAIQAILERCLLSVDKVMEDQPGYTRSHVRVGQRHGIDPKHTAYKVSFRMWVTGFKVQYPQLCELLELKGVGGDGEGLLDKSVYKGPEQLLNCMGCCKGTLRAAKGVQKVDKRLLKATDHDEPWSTYLVQHLRGDERPMIMPAVLAVASPSPTRPHTLDVFLKAHKVKSGAPHRFTSAAKPFGSYWVPEAHMPTFYDLYTSDLEAGKPLSLTERQGPQGPVVVDIDFCFPRDPKATRRYTSDTVLAVVMAYQHSLKAHTTLADDQLLCYVLERASPYQNEKHTKDGFHLVFPHARAAKTLKNTLREEVMVTCSVALKATGCQREVKDIVDGRVLNWYVYGSGKPNIPPYKLTRVLGADGKVVPITHTLPDLVKLLRVSEQGDDILTGLGALTVSDQPPEAPPQSPGALSIPTDDAAVEEVSFELLDRVVMGLSVSRADAPEPDWIQVVWPIMNVSTDNKYLRMGRDLVHRFSKQAPDRYDEEQVEAKLNTLNTRQPGQLRKQFGSLRHMLQADNAELYGELFELSEIREYKEVKAEFEKKHFKLMTPAAYGRVDDHGVFQLRSHSDLVHHMRDVFCIVRKTGRDKVVRPTKISFFEVWLKDPSKRTYERVDMLPPPLVCPSDVYNTYQGLRAEKLPPLSEPRSVQIILDHVFMLAGDTGEAGREYLLDYMAHLVQKPGVLPKVGILMQSKQGVGKNLLFEELLGKKILGPGLMHCSAQSEDYFGRFDNAAVNKLLCIHDEVVGRDMARTAGLIKESITAELQGLEEKGLKKVQLRNFVRWIYLTQSIHALLLDTPERRVFVAECDNSMAPGVGAPEVVDEYFTRLWTWVADDANVRAFYEYLMARDISTWRPVLDRPNSRYYTELQRMSLGRVDEWLIDMLENNTLPISAQAQPLRLRFIASVNLTRQGGAPFDMKAFRFKKELDPYIDSGAIVRDDSNPCIEYRFDRFLLHDTLVRMNKMDRMRVLV</sequence>
<dbReference type="InterPro" id="IPR056443">
    <property type="entry name" value="AEP_C962R"/>
</dbReference>
<dbReference type="EMBL" id="CAXHTA020000015">
    <property type="protein sequence ID" value="CAL5226081.1"/>
    <property type="molecule type" value="Genomic_DNA"/>
</dbReference>
<organism evidence="3 4">
    <name type="scientific">Coccomyxa viridis</name>
    <dbReference type="NCBI Taxonomy" id="1274662"/>
    <lineage>
        <taxon>Eukaryota</taxon>
        <taxon>Viridiplantae</taxon>
        <taxon>Chlorophyta</taxon>
        <taxon>core chlorophytes</taxon>
        <taxon>Trebouxiophyceae</taxon>
        <taxon>Trebouxiophyceae incertae sedis</taxon>
        <taxon>Coccomyxaceae</taxon>
        <taxon>Coccomyxa</taxon>
    </lineage>
</organism>
<dbReference type="Pfam" id="PF23162">
    <property type="entry name" value="AEP_C962R"/>
    <property type="match status" value="1"/>
</dbReference>
<accession>A0ABP1G1J2</accession>
<comment type="caution">
    <text evidence="3">The sequence shown here is derived from an EMBL/GenBank/DDBJ whole genome shotgun (WGS) entry which is preliminary data.</text>
</comment>
<feature type="domain" description="NrS-1 polymerase-like helicase" evidence="1">
    <location>
        <begin position="768"/>
        <end position="866"/>
    </location>
</feature>
<dbReference type="Proteomes" id="UP001497392">
    <property type="component" value="Unassembled WGS sequence"/>
</dbReference>
<keyword evidence="4" id="KW-1185">Reference proteome</keyword>
<dbReference type="InterPro" id="IPR045455">
    <property type="entry name" value="NrS-1_pol-like_helicase"/>
</dbReference>